<reference evidence="3" key="1">
    <citation type="journal article" date="2019" name="Int. J. Syst. Evol. Microbiol.">
        <title>The Global Catalogue of Microorganisms (GCM) 10K type strain sequencing project: providing services to taxonomists for standard genome sequencing and annotation.</title>
        <authorList>
            <consortium name="The Broad Institute Genomics Platform"/>
            <consortium name="The Broad Institute Genome Sequencing Center for Infectious Disease"/>
            <person name="Wu L."/>
            <person name="Ma J."/>
        </authorList>
    </citation>
    <scope>NUCLEOTIDE SEQUENCE [LARGE SCALE GENOMIC DNA]</scope>
    <source>
        <strain evidence="3">CGMCC 1.15922</strain>
    </source>
</reference>
<protein>
    <recommendedName>
        <fullName evidence="4">Lipoprotein</fullName>
    </recommendedName>
</protein>
<evidence type="ECO:0000313" key="2">
    <source>
        <dbReference type="EMBL" id="GHE91671.1"/>
    </source>
</evidence>
<proteinExistence type="predicted"/>
<name>A0ABQ3IWQ8_9GAMM</name>
<sequence>MRLLFWLTFVVLTASCAQLTNQENLSEWDFDHQVRFQQNQLTENSYAITVLRHNDTHFAQLATFLLRHAYNLCQGYDYSLKIIDGVETFDDKKARPNWIPPSLSAKVECAVE</sequence>
<dbReference type="RefSeq" id="WP_189378260.1">
    <property type="nucleotide sequence ID" value="NZ_BNAH01000008.1"/>
</dbReference>
<evidence type="ECO:0008006" key="4">
    <source>
        <dbReference type="Google" id="ProtNLM"/>
    </source>
</evidence>
<keyword evidence="3" id="KW-1185">Reference proteome</keyword>
<dbReference type="Proteomes" id="UP000626370">
    <property type="component" value="Unassembled WGS sequence"/>
</dbReference>
<evidence type="ECO:0000256" key="1">
    <source>
        <dbReference type="SAM" id="SignalP"/>
    </source>
</evidence>
<evidence type="ECO:0000313" key="3">
    <source>
        <dbReference type="Proteomes" id="UP000626370"/>
    </source>
</evidence>
<dbReference type="PROSITE" id="PS51257">
    <property type="entry name" value="PROKAR_LIPOPROTEIN"/>
    <property type="match status" value="1"/>
</dbReference>
<comment type="caution">
    <text evidence="2">The sequence shown here is derived from an EMBL/GenBank/DDBJ whole genome shotgun (WGS) entry which is preliminary data.</text>
</comment>
<keyword evidence="1" id="KW-0732">Signal</keyword>
<organism evidence="2 3">
    <name type="scientific">Thalassotalea profundi</name>
    <dbReference type="NCBI Taxonomy" id="2036687"/>
    <lineage>
        <taxon>Bacteria</taxon>
        <taxon>Pseudomonadati</taxon>
        <taxon>Pseudomonadota</taxon>
        <taxon>Gammaproteobacteria</taxon>
        <taxon>Alteromonadales</taxon>
        <taxon>Colwelliaceae</taxon>
        <taxon>Thalassotalea</taxon>
    </lineage>
</organism>
<feature type="chain" id="PRO_5045277964" description="Lipoprotein" evidence="1">
    <location>
        <begin position="20"/>
        <end position="112"/>
    </location>
</feature>
<accession>A0ABQ3IWQ8</accession>
<gene>
    <name evidence="2" type="ORF">GCM10011501_21340</name>
</gene>
<dbReference type="EMBL" id="BNAH01000008">
    <property type="protein sequence ID" value="GHE91671.1"/>
    <property type="molecule type" value="Genomic_DNA"/>
</dbReference>
<feature type="signal peptide" evidence="1">
    <location>
        <begin position="1"/>
        <end position="19"/>
    </location>
</feature>